<evidence type="ECO:0000313" key="1">
    <source>
        <dbReference type="EMBL" id="KAH0455817.1"/>
    </source>
</evidence>
<dbReference type="Proteomes" id="UP000775213">
    <property type="component" value="Unassembled WGS sequence"/>
</dbReference>
<keyword evidence="2" id="KW-1185">Reference proteome</keyword>
<evidence type="ECO:0000313" key="2">
    <source>
        <dbReference type="Proteomes" id="UP000775213"/>
    </source>
</evidence>
<accession>A0AAV7GHW7</accession>
<proteinExistence type="predicted"/>
<dbReference type="EMBL" id="JAGFBR010000014">
    <property type="protein sequence ID" value="KAH0455817.1"/>
    <property type="molecule type" value="Genomic_DNA"/>
</dbReference>
<dbReference type="AlphaFoldDB" id="A0AAV7GHW7"/>
<reference evidence="1 2" key="1">
    <citation type="journal article" date="2021" name="Hortic Res">
        <title>Chromosome-scale assembly of the Dendrobium chrysotoxum genome enhances the understanding of orchid evolution.</title>
        <authorList>
            <person name="Zhang Y."/>
            <person name="Zhang G.Q."/>
            <person name="Zhang D."/>
            <person name="Liu X.D."/>
            <person name="Xu X.Y."/>
            <person name="Sun W.H."/>
            <person name="Yu X."/>
            <person name="Zhu X."/>
            <person name="Wang Z.W."/>
            <person name="Zhao X."/>
            <person name="Zhong W.Y."/>
            <person name="Chen H."/>
            <person name="Yin W.L."/>
            <person name="Huang T."/>
            <person name="Niu S.C."/>
            <person name="Liu Z.J."/>
        </authorList>
    </citation>
    <scope>NUCLEOTIDE SEQUENCE [LARGE SCALE GENOMIC DNA]</scope>
    <source>
        <strain evidence="1">Lindl</strain>
    </source>
</reference>
<name>A0AAV7GHW7_DENCH</name>
<protein>
    <submittedName>
        <fullName evidence="1">Uncharacterized protein</fullName>
    </submittedName>
</protein>
<gene>
    <name evidence="1" type="ORF">IEQ34_015849</name>
</gene>
<organism evidence="1 2">
    <name type="scientific">Dendrobium chrysotoxum</name>
    <name type="common">Orchid</name>
    <dbReference type="NCBI Taxonomy" id="161865"/>
    <lineage>
        <taxon>Eukaryota</taxon>
        <taxon>Viridiplantae</taxon>
        <taxon>Streptophyta</taxon>
        <taxon>Embryophyta</taxon>
        <taxon>Tracheophyta</taxon>
        <taxon>Spermatophyta</taxon>
        <taxon>Magnoliopsida</taxon>
        <taxon>Liliopsida</taxon>
        <taxon>Asparagales</taxon>
        <taxon>Orchidaceae</taxon>
        <taxon>Epidendroideae</taxon>
        <taxon>Malaxideae</taxon>
        <taxon>Dendrobiinae</taxon>
        <taxon>Dendrobium</taxon>
    </lineage>
</organism>
<sequence length="155" mass="18128">MMRHFLMRALMWKRKYFGTNDLKGFNSISPLFLKLWITSLCIYRVKRGLQKSNSMLNRLIKVKEFIIVPSGIDSRKIGVDHGQKEAIRKLPQTKPKMDDGGGLLKVITQKSYQVRNDESQEEKFLMIEIIRKFIHVLSLKDHSFVGLLDHKLARI</sequence>
<comment type="caution">
    <text evidence="1">The sequence shown here is derived from an EMBL/GenBank/DDBJ whole genome shotgun (WGS) entry which is preliminary data.</text>
</comment>